<keyword evidence="2" id="KW-1185">Reference proteome</keyword>
<feature type="non-terminal residue" evidence="1">
    <location>
        <position position="284"/>
    </location>
</feature>
<sequence>GPLVPLEPIEPIGPLGPFEPIGPHEPFEPFEPIGPLGPFEPFGSLGALASDVLDSRPDATLLKRTRLIRLELGCVNCPSGLLLPIRPVFLPLVISSRLDRVVVTFSFSSAEEHVCLFYLFPHYSIVQLILKCPFFHIDFFVYPSLFSRLAVFPDIHTPLCPSPLFLFACSSVSLQPSAFSLQPDYCPADRLLRHVQHSGLSPSRLDTTPAATIDSAFAQSSHSLCFGIHPSVASIYLRMCLCSYVQIGICCKSICCIAYSALLPFNFDRRRDGVVFNRGHFKEV</sequence>
<dbReference type="Proteomes" id="UP000784294">
    <property type="component" value="Unassembled WGS sequence"/>
</dbReference>
<dbReference type="AlphaFoldDB" id="A0A3S5FFB7"/>
<protein>
    <submittedName>
        <fullName evidence="1">Uncharacterized protein</fullName>
    </submittedName>
</protein>
<evidence type="ECO:0000313" key="1">
    <source>
        <dbReference type="EMBL" id="VEL30775.1"/>
    </source>
</evidence>
<dbReference type="EMBL" id="CAAALY010115437">
    <property type="protein sequence ID" value="VEL30775.1"/>
    <property type="molecule type" value="Genomic_DNA"/>
</dbReference>
<proteinExistence type="predicted"/>
<accession>A0A3S5FFB7</accession>
<organism evidence="1 2">
    <name type="scientific">Protopolystoma xenopodis</name>
    <dbReference type="NCBI Taxonomy" id="117903"/>
    <lineage>
        <taxon>Eukaryota</taxon>
        <taxon>Metazoa</taxon>
        <taxon>Spiralia</taxon>
        <taxon>Lophotrochozoa</taxon>
        <taxon>Platyhelminthes</taxon>
        <taxon>Monogenea</taxon>
        <taxon>Polyopisthocotylea</taxon>
        <taxon>Polystomatidea</taxon>
        <taxon>Polystomatidae</taxon>
        <taxon>Protopolystoma</taxon>
    </lineage>
</organism>
<evidence type="ECO:0000313" key="2">
    <source>
        <dbReference type="Proteomes" id="UP000784294"/>
    </source>
</evidence>
<gene>
    <name evidence="1" type="ORF">PXEA_LOCUS24215</name>
</gene>
<reference evidence="1" key="1">
    <citation type="submission" date="2018-11" db="EMBL/GenBank/DDBJ databases">
        <authorList>
            <consortium name="Pathogen Informatics"/>
        </authorList>
    </citation>
    <scope>NUCLEOTIDE SEQUENCE</scope>
</reference>
<comment type="caution">
    <text evidence="1">The sequence shown here is derived from an EMBL/GenBank/DDBJ whole genome shotgun (WGS) entry which is preliminary data.</text>
</comment>
<name>A0A3S5FFB7_9PLAT</name>